<dbReference type="EMBL" id="BAABGJ010000081">
    <property type="protein sequence ID" value="GAA4359816.1"/>
    <property type="molecule type" value="Genomic_DNA"/>
</dbReference>
<sequence length="76" mass="8934">MYVRTLQYRDAYGRFSILVEERPDGSLDLWELDLPGHSARRQYVIEKIAASLAREGRRLQVVWGSPRVERKRAQDC</sequence>
<proteinExistence type="predicted"/>
<dbReference type="RefSeq" id="WP_345542225.1">
    <property type="nucleotide sequence ID" value="NZ_BAABGJ010000081.1"/>
</dbReference>
<comment type="caution">
    <text evidence="1">The sequence shown here is derived from an EMBL/GenBank/DDBJ whole genome shotgun (WGS) entry which is preliminary data.</text>
</comment>
<protein>
    <submittedName>
        <fullName evidence="1">Uncharacterized protein</fullName>
    </submittedName>
</protein>
<evidence type="ECO:0000313" key="2">
    <source>
        <dbReference type="Proteomes" id="UP001500975"/>
    </source>
</evidence>
<organism evidence="1 2">
    <name type="scientific">Variovorax defluvii</name>
    <dbReference type="NCBI Taxonomy" id="913761"/>
    <lineage>
        <taxon>Bacteria</taxon>
        <taxon>Pseudomonadati</taxon>
        <taxon>Pseudomonadota</taxon>
        <taxon>Betaproteobacteria</taxon>
        <taxon>Burkholderiales</taxon>
        <taxon>Comamonadaceae</taxon>
        <taxon>Variovorax</taxon>
    </lineage>
</organism>
<evidence type="ECO:0000313" key="1">
    <source>
        <dbReference type="EMBL" id="GAA4359816.1"/>
    </source>
</evidence>
<reference evidence="2" key="1">
    <citation type="journal article" date="2019" name="Int. J. Syst. Evol. Microbiol.">
        <title>The Global Catalogue of Microorganisms (GCM) 10K type strain sequencing project: providing services to taxonomists for standard genome sequencing and annotation.</title>
        <authorList>
            <consortium name="The Broad Institute Genomics Platform"/>
            <consortium name="The Broad Institute Genome Sequencing Center for Infectious Disease"/>
            <person name="Wu L."/>
            <person name="Ma J."/>
        </authorList>
    </citation>
    <scope>NUCLEOTIDE SEQUENCE [LARGE SCALE GENOMIC DNA]</scope>
    <source>
        <strain evidence="2">JCM 17804</strain>
    </source>
</reference>
<dbReference type="Proteomes" id="UP001500975">
    <property type="component" value="Unassembled WGS sequence"/>
</dbReference>
<gene>
    <name evidence="1" type="ORF">GCM10023165_56330</name>
</gene>
<accession>A0ABP8IIW3</accession>
<keyword evidence="2" id="KW-1185">Reference proteome</keyword>
<name>A0ABP8IIW3_9BURK</name>